<sequence>MERETYSPREKNLEESPKTYQAINRHFDKGELPEEVTKAYIEYMILIDPLHLQMNICDICKKMISHLCFHKDCTKPPPIREVELTLEEEVSRKFYQTYRPVVEMKPRPTMEVIRDFPKGALTCLGCQRRGHIMTQCHQLLAVLKGGASPWTPY</sequence>
<evidence type="ECO:0000313" key="2">
    <source>
        <dbReference type="Proteomes" id="UP001141806"/>
    </source>
</evidence>
<dbReference type="AlphaFoldDB" id="A0A9Q0L0M0"/>
<keyword evidence="2" id="KW-1185">Reference proteome</keyword>
<protein>
    <submittedName>
        <fullName evidence="1">Uncharacterized protein</fullName>
    </submittedName>
</protein>
<name>A0A9Q0L0M0_9MAGN</name>
<comment type="caution">
    <text evidence="1">The sequence shown here is derived from an EMBL/GenBank/DDBJ whole genome shotgun (WGS) entry which is preliminary data.</text>
</comment>
<gene>
    <name evidence="1" type="ORF">NE237_010641</name>
</gene>
<organism evidence="1 2">
    <name type="scientific">Protea cynaroides</name>
    <dbReference type="NCBI Taxonomy" id="273540"/>
    <lineage>
        <taxon>Eukaryota</taxon>
        <taxon>Viridiplantae</taxon>
        <taxon>Streptophyta</taxon>
        <taxon>Embryophyta</taxon>
        <taxon>Tracheophyta</taxon>
        <taxon>Spermatophyta</taxon>
        <taxon>Magnoliopsida</taxon>
        <taxon>Proteales</taxon>
        <taxon>Proteaceae</taxon>
        <taxon>Protea</taxon>
    </lineage>
</organism>
<proteinExistence type="predicted"/>
<dbReference type="EMBL" id="JAMYWD010000002">
    <property type="protein sequence ID" value="KAJ4979861.1"/>
    <property type="molecule type" value="Genomic_DNA"/>
</dbReference>
<dbReference type="Proteomes" id="UP001141806">
    <property type="component" value="Unassembled WGS sequence"/>
</dbReference>
<accession>A0A9Q0L0M0</accession>
<evidence type="ECO:0000313" key="1">
    <source>
        <dbReference type="EMBL" id="KAJ4979861.1"/>
    </source>
</evidence>
<reference evidence="1" key="1">
    <citation type="journal article" date="2023" name="Plant J.">
        <title>The genome of the king protea, Protea cynaroides.</title>
        <authorList>
            <person name="Chang J."/>
            <person name="Duong T.A."/>
            <person name="Schoeman C."/>
            <person name="Ma X."/>
            <person name="Roodt D."/>
            <person name="Barker N."/>
            <person name="Li Z."/>
            <person name="Van de Peer Y."/>
            <person name="Mizrachi E."/>
        </authorList>
    </citation>
    <scope>NUCLEOTIDE SEQUENCE</scope>
    <source>
        <tissue evidence="1">Young leaves</tissue>
    </source>
</reference>